<dbReference type="Proteomes" id="UP000001038">
    <property type="component" value="Chromosome 10"/>
</dbReference>
<feature type="region of interest" description="Disordered" evidence="3">
    <location>
        <begin position="354"/>
        <end position="435"/>
    </location>
</feature>
<comment type="similarity">
    <text evidence="1">Belongs to the FAM13 family.</text>
</comment>
<dbReference type="Ensembl" id="ENSORLT00000042801.1">
    <property type="protein sequence ID" value="ENSORLP00000038286.1"/>
    <property type="gene ID" value="ENSORLG00000000207.2"/>
</dbReference>
<evidence type="ECO:0000313" key="5">
    <source>
        <dbReference type="Ensembl" id="ENSORLP00000038286.1"/>
    </source>
</evidence>
<dbReference type="Pfam" id="PF00620">
    <property type="entry name" value="RhoGAP"/>
    <property type="match status" value="1"/>
</dbReference>
<dbReference type="PROSITE" id="PS50238">
    <property type="entry name" value="RHOGAP"/>
    <property type="match status" value="1"/>
</dbReference>
<dbReference type="Bgee" id="ENSORLG00000000207">
    <property type="expression patterns" value="Expressed in bone element and 14 other cell types or tissues"/>
</dbReference>
<feature type="region of interest" description="Disordered" evidence="3">
    <location>
        <begin position="886"/>
        <end position="985"/>
    </location>
</feature>
<feature type="region of interest" description="Disordered" evidence="3">
    <location>
        <begin position="560"/>
        <end position="581"/>
    </location>
</feature>
<evidence type="ECO:0000259" key="4">
    <source>
        <dbReference type="PROSITE" id="PS50238"/>
    </source>
</evidence>
<dbReference type="GO" id="GO:0007165">
    <property type="term" value="P:signal transduction"/>
    <property type="evidence" value="ECO:0007669"/>
    <property type="project" value="InterPro"/>
</dbReference>
<keyword evidence="2" id="KW-0175">Coiled coil</keyword>
<feature type="compositionally biased region" description="Low complexity" evidence="3">
    <location>
        <begin position="714"/>
        <end position="728"/>
    </location>
</feature>
<dbReference type="SUPFAM" id="SSF48350">
    <property type="entry name" value="GTPase activation domain, GAP"/>
    <property type="match status" value="1"/>
</dbReference>
<reference evidence="5 6" key="1">
    <citation type="journal article" date="2007" name="Nature">
        <title>The medaka draft genome and insights into vertebrate genome evolution.</title>
        <authorList>
            <person name="Kasahara M."/>
            <person name="Naruse K."/>
            <person name="Sasaki S."/>
            <person name="Nakatani Y."/>
            <person name="Qu W."/>
            <person name="Ahsan B."/>
            <person name="Yamada T."/>
            <person name="Nagayasu Y."/>
            <person name="Doi K."/>
            <person name="Kasai Y."/>
            <person name="Jindo T."/>
            <person name="Kobayashi D."/>
            <person name="Shimada A."/>
            <person name="Toyoda A."/>
            <person name="Kuroki Y."/>
            <person name="Fujiyama A."/>
            <person name="Sasaki T."/>
            <person name="Shimizu A."/>
            <person name="Asakawa S."/>
            <person name="Shimizu N."/>
            <person name="Hashimoto S."/>
            <person name="Yang J."/>
            <person name="Lee Y."/>
            <person name="Matsushima K."/>
            <person name="Sugano S."/>
            <person name="Sakaizumi M."/>
            <person name="Narita T."/>
            <person name="Ohishi K."/>
            <person name="Haga S."/>
            <person name="Ohta F."/>
            <person name="Nomoto H."/>
            <person name="Nogata K."/>
            <person name="Morishita T."/>
            <person name="Endo T."/>
            <person name="Shin-I T."/>
            <person name="Takeda H."/>
            <person name="Morishita S."/>
            <person name="Kohara Y."/>
        </authorList>
    </citation>
    <scope>NUCLEOTIDE SEQUENCE [LARGE SCALE GENOMIC DNA]</scope>
    <source>
        <strain evidence="5 6">Hd-rR</strain>
    </source>
</reference>
<evidence type="ECO:0000256" key="1">
    <source>
        <dbReference type="ARBA" id="ARBA00007549"/>
    </source>
</evidence>
<feature type="region of interest" description="Disordered" evidence="3">
    <location>
        <begin position="456"/>
        <end position="488"/>
    </location>
</feature>
<dbReference type="InterPro" id="IPR008936">
    <property type="entry name" value="Rho_GTPase_activation_prot"/>
</dbReference>
<evidence type="ECO:0000313" key="6">
    <source>
        <dbReference type="Proteomes" id="UP000001038"/>
    </source>
</evidence>
<dbReference type="InParanoid" id="A0A3B3I2L8"/>
<dbReference type="InterPro" id="IPR000198">
    <property type="entry name" value="RhoGAP_dom"/>
</dbReference>
<feature type="coiled-coil region" evidence="2">
    <location>
        <begin position="632"/>
        <end position="659"/>
    </location>
</feature>
<dbReference type="InterPro" id="IPR059029">
    <property type="entry name" value="FAM13A_dom"/>
</dbReference>
<dbReference type="SMART" id="SM00324">
    <property type="entry name" value="RhoGAP"/>
    <property type="match status" value="1"/>
</dbReference>
<reference evidence="5" key="2">
    <citation type="submission" date="2025-08" db="UniProtKB">
        <authorList>
            <consortium name="Ensembl"/>
        </authorList>
    </citation>
    <scope>IDENTIFICATION</scope>
    <source>
        <strain evidence="5">Hd-rR</strain>
    </source>
</reference>
<keyword evidence="6" id="KW-1185">Reference proteome</keyword>
<dbReference type="GeneTree" id="ENSGT00950000183033"/>
<dbReference type="PANTHER" id="PTHR15904">
    <property type="entry name" value="FAM13"/>
    <property type="match status" value="1"/>
</dbReference>
<gene>
    <name evidence="5" type="primary">fam13b</name>
</gene>
<evidence type="ECO:0000256" key="3">
    <source>
        <dbReference type="SAM" id="MobiDB-lite"/>
    </source>
</evidence>
<feature type="domain" description="Rho-GAP" evidence="4">
    <location>
        <begin position="25"/>
        <end position="215"/>
    </location>
</feature>
<feature type="region of interest" description="Disordered" evidence="3">
    <location>
        <begin position="600"/>
        <end position="625"/>
    </location>
</feature>
<feature type="compositionally biased region" description="Polar residues" evidence="3">
    <location>
        <begin position="401"/>
        <end position="416"/>
    </location>
</feature>
<feature type="region of interest" description="Disordered" evidence="3">
    <location>
        <begin position="247"/>
        <end position="278"/>
    </location>
</feature>
<sequence length="1080" mass="122212">MRKSVSLLPGNEGEGSASTARVFGVPLEEVTRMHTVSGHEVPALVKHIVDYIVEHGHLDLQGLFLVNGNAERVDWLRRRYDSGEEVELEKEADLASAVSLLRLFLQELPEPVIPTALQGHILQLHQDYRSKEELFSNLKNLLQQLPQLNYCLLRFLCRFLSSVASLQQESWNIGALAAVFGPDIFHLSTEGDDLRDQESVSRVLAELLDNQEGLFDSDDEDISSTNDYSSLNEPITELLDDDKCEAECEELPQDSEEGPTVSDFHQNADDSPAASSHLSSISILPADSTEPRCFLSEDAQRSHFSLFTWISKHCSCFSSLKRMLVHPLSIIQRSIRAAVEHHLLELKSSINHDLSSYNSQGLSPTEPEDEDHHGNEEHQTDPEDRLCSPEKDVQQPERHQQPINTQDPLGSVTSMEEGSGMDIDTKAAGDADSNLNTASQDHRLFESMEQTITEISDSDVSRCDQNANTSETNRNQPSSCQQKSGQDSHLQLFPDNQWEASPPSHLHLPPIDFSCMHLQKEGQDPVPAFKSWQDDSESGEAQLSPLAGRIVPLPLLRLEDDGEEEEGEGVQDDSLSSSRTHPHIPARRFLDFGAHSTHRFLQDSDATSPTKAPRQRRASFGSRDVVRGDSVTHQLTKKLQHLKKKIKQFEEQFEKERNYKPSHAEKAANPKVLKWMTDLTKIRRQIKGRQHHLLPRSTLRHQALLHSHRRHHASSPSSSSSSSSICSPPCHTLTPLLHPCSGHSCRPFDLTEYRPPNAKHCAESELGPQTRPRSNTLPKSFGSTLDQGLSDTAMEVRGPHPTREETLDLIQRRVKGKRQEDGWPDDIKKMTKEQLSCEKVVLQKNLLHYEGLHGRPVTKEERLVVKPLYERYRLVKQMLTRVSITPATVSPSSKRRTQTLQPIIEGETAHFWEEFKEEEEEERKVVEEEERDKDDEEEEEGESSGGEMQSPDVIMTFDSGTPTDVSGRSQSPHDGQGHCPMTDKMEEGSGRLALDLRLSSSNASSMPELLEQLWKARAEKKKLRKTIREFEEDFYQHNGRNVQKEDRVPMLEEYREYKRIKAKLRLLEVLISKQDSSKSI</sequence>
<feature type="compositionally biased region" description="Acidic residues" evidence="3">
    <location>
        <begin position="247"/>
        <end position="257"/>
    </location>
</feature>
<dbReference type="AlphaFoldDB" id="A0A3B3I2L8"/>
<dbReference type="Pfam" id="PF26116">
    <property type="entry name" value="FAM13A"/>
    <property type="match status" value="1"/>
</dbReference>
<feature type="compositionally biased region" description="Polar residues" evidence="3">
    <location>
        <begin position="463"/>
        <end position="488"/>
    </location>
</feature>
<dbReference type="FunCoup" id="A0A3B3I2L8">
    <property type="interactions" value="457"/>
</dbReference>
<feature type="compositionally biased region" description="Polar residues" evidence="3">
    <location>
        <begin position="771"/>
        <end position="780"/>
    </location>
</feature>
<organism evidence="5 6">
    <name type="scientific">Oryzias latipes</name>
    <name type="common">Japanese rice fish</name>
    <name type="synonym">Japanese killifish</name>
    <dbReference type="NCBI Taxonomy" id="8090"/>
    <lineage>
        <taxon>Eukaryota</taxon>
        <taxon>Metazoa</taxon>
        <taxon>Chordata</taxon>
        <taxon>Craniata</taxon>
        <taxon>Vertebrata</taxon>
        <taxon>Euteleostomi</taxon>
        <taxon>Actinopterygii</taxon>
        <taxon>Neopterygii</taxon>
        <taxon>Teleostei</taxon>
        <taxon>Neoteleostei</taxon>
        <taxon>Acanthomorphata</taxon>
        <taxon>Ovalentaria</taxon>
        <taxon>Atherinomorphae</taxon>
        <taxon>Beloniformes</taxon>
        <taxon>Adrianichthyidae</taxon>
        <taxon>Oryziinae</taxon>
        <taxon>Oryzias</taxon>
    </lineage>
</organism>
<accession>A0A3B3I2L8</accession>
<evidence type="ECO:0000256" key="2">
    <source>
        <dbReference type="SAM" id="Coils"/>
    </source>
</evidence>
<feature type="compositionally biased region" description="Polar residues" evidence="3">
    <location>
        <begin position="958"/>
        <end position="973"/>
    </location>
</feature>
<name>A0A3B3I2L8_ORYLA</name>
<feature type="region of interest" description="Disordered" evidence="3">
    <location>
        <begin position="705"/>
        <end position="728"/>
    </location>
</feature>
<feature type="compositionally biased region" description="Acidic residues" evidence="3">
    <location>
        <begin position="560"/>
        <end position="571"/>
    </location>
</feature>
<protein>
    <submittedName>
        <fullName evidence="5">Family with sequence similarity 13 member B</fullName>
    </submittedName>
</protein>
<dbReference type="STRING" id="8090.ENSORLP00000038286"/>
<feature type="compositionally biased region" description="Polar residues" evidence="3">
    <location>
        <begin position="354"/>
        <end position="363"/>
    </location>
</feature>
<feature type="compositionally biased region" description="Low complexity" evidence="3">
    <location>
        <begin position="269"/>
        <end position="278"/>
    </location>
</feature>
<reference evidence="5" key="3">
    <citation type="submission" date="2025-09" db="UniProtKB">
        <authorList>
            <consortium name="Ensembl"/>
        </authorList>
    </citation>
    <scope>IDENTIFICATION</scope>
    <source>
        <strain evidence="5">Hd-rR</strain>
    </source>
</reference>
<feature type="compositionally biased region" description="Acidic residues" evidence="3">
    <location>
        <begin position="915"/>
        <end position="942"/>
    </location>
</feature>
<feature type="region of interest" description="Disordered" evidence="3">
    <location>
        <begin position="759"/>
        <end position="780"/>
    </location>
</feature>
<dbReference type="InterPro" id="IPR039102">
    <property type="entry name" value="FAM13"/>
</dbReference>
<dbReference type="PANTHER" id="PTHR15904:SF16">
    <property type="entry name" value="PROTEIN FAM13B"/>
    <property type="match status" value="1"/>
</dbReference>
<dbReference type="Gene3D" id="1.10.555.10">
    <property type="entry name" value="Rho GTPase activation protein"/>
    <property type="match status" value="1"/>
</dbReference>
<feature type="compositionally biased region" description="Basic and acidic residues" evidence="3">
    <location>
        <begin position="370"/>
        <end position="400"/>
    </location>
</feature>
<proteinExistence type="inferred from homology"/>